<gene>
    <name evidence="1" type="ORF">C8D85_1069</name>
</gene>
<dbReference type="Proteomes" id="UP000295729">
    <property type="component" value="Unassembled WGS sequence"/>
</dbReference>
<dbReference type="OrthoDB" id="7349153at2"/>
<protein>
    <submittedName>
        <fullName evidence="1">LPS-assembly lipoprotein</fullName>
    </submittedName>
</protein>
<dbReference type="RefSeq" id="WP_133560304.1">
    <property type="nucleotide sequence ID" value="NZ_SNZA01000001.1"/>
</dbReference>
<sequence>MSLHVRTLWLAPLLCLSLILTGCGFQLRDQANLAPELSQLTLSLGPGSQDFNRDLRIALAQAGIKIVDAEPSETLRELKTNPLTAEDTVLARASDNDVTQVERRLSLTYFIRDEEGKALWGPRTISTSLMLNNQDAEQSLKAAYNAEQMSRAGQQLADELVYDLRFASF</sequence>
<dbReference type="AlphaFoldDB" id="A0A4R6X975"/>
<dbReference type="EMBL" id="SNZA01000001">
    <property type="protein sequence ID" value="TDR15695.1"/>
    <property type="molecule type" value="Genomic_DNA"/>
</dbReference>
<keyword evidence="2" id="KW-1185">Reference proteome</keyword>
<evidence type="ECO:0000313" key="1">
    <source>
        <dbReference type="EMBL" id="TDR15695.1"/>
    </source>
</evidence>
<dbReference type="Pfam" id="PF04390">
    <property type="entry name" value="LptE"/>
    <property type="match status" value="1"/>
</dbReference>
<reference evidence="1 2" key="1">
    <citation type="submission" date="2019-03" db="EMBL/GenBank/DDBJ databases">
        <title>Genomic Encyclopedia of Type Strains, Phase IV (KMG-IV): sequencing the most valuable type-strain genomes for metagenomic binning, comparative biology and taxonomic classification.</title>
        <authorList>
            <person name="Goeker M."/>
        </authorList>
    </citation>
    <scope>NUCLEOTIDE SEQUENCE [LARGE SCALE GENOMIC DNA]</scope>
    <source>
        <strain evidence="1 2">DSM 5604</strain>
    </source>
</reference>
<dbReference type="InterPro" id="IPR007485">
    <property type="entry name" value="LPS_assembly_LptE"/>
</dbReference>
<keyword evidence="1" id="KW-0449">Lipoprotein</keyword>
<accession>A0A4R6X975</accession>
<organism evidence="1 2">
    <name type="scientific">Marinomonas communis</name>
    <dbReference type="NCBI Taxonomy" id="28254"/>
    <lineage>
        <taxon>Bacteria</taxon>
        <taxon>Pseudomonadati</taxon>
        <taxon>Pseudomonadota</taxon>
        <taxon>Gammaproteobacteria</taxon>
        <taxon>Oceanospirillales</taxon>
        <taxon>Oceanospirillaceae</taxon>
        <taxon>Marinomonas</taxon>
    </lineage>
</organism>
<name>A0A4R6X975_9GAMM</name>
<dbReference type="PROSITE" id="PS51257">
    <property type="entry name" value="PROKAR_LIPOPROTEIN"/>
    <property type="match status" value="1"/>
</dbReference>
<proteinExistence type="predicted"/>
<dbReference type="Gene3D" id="3.30.160.150">
    <property type="entry name" value="Lipoprotein like domain"/>
    <property type="match status" value="1"/>
</dbReference>
<comment type="caution">
    <text evidence="1">The sequence shown here is derived from an EMBL/GenBank/DDBJ whole genome shotgun (WGS) entry which is preliminary data.</text>
</comment>
<evidence type="ECO:0000313" key="2">
    <source>
        <dbReference type="Proteomes" id="UP000295729"/>
    </source>
</evidence>